<dbReference type="Proteomes" id="UP000184073">
    <property type="component" value="Unassembled WGS sequence"/>
</dbReference>
<dbReference type="GeneID" id="63731293"/>
<dbReference type="InterPro" id="IPR036864">
    <property type="entry name" value="Zn2-C6_fun-type_DNA-bd_sf"/>
</dbReference>
<dbReference type="Pfam" id="PF04082">
    <property type="entry name" value="Fungal_trans"/>
    <property type="match status" value="1"/>
</dbReference>
<accession>A0A1L9PYL5</accession>
<dbReference type="GO" id="GO:0008270">
    <property type="term" value="F:zinc ion binding"/>
    <property type="evidence" value="ECO:0007669"/>
    <property type="project" value="InterPro"/>
</dbReference>
<dbReference type="Gene3D" id="4.10.240.10">
    <property type="entry name" value="Zn(2)-C6 fungal-type DNA-binding domain"/>
    <property type="match status" value="1"/>
</dbReference>
<keyword evidence="10" id="KW-1185">Reference proteome</keyword>
<dbReference type="PROSITE" id="PS00463">
    <property type="entry name" value="ZN2_CY6_FUNGAL_1"/>
    <property type="match status" value="1"/>
</dbReference>
<name>A0A1L9PYL5_ASPVE</name>
<dbReference type="PROSITE" id="PS50048">
    <property type="entry name" value="ZN2_CY6_FUNGAL_2"/>
    <property type="match status" value="1"/>
</dbReference>
<sequence length="659" mass="73950">MPRDPNRERIRARQACQNCRKKKARCPSERPACSSCVRLGRRCVYDEPASSERLAELEQKVDLLLSASLQNQVSNVVDESPPREPPRASPHRNPDIPVSPPPQQLPEFDASSSTIQESAISQGIDIYFKWFHRQPIWCFDCQDLSSYSQIPTQLAHSILQVAARFSRTNEQLPAYGENARWLIMLQMAKGTVETESIESLCLLSYSSFIDGNMHLGQFYLGLGLQLCRSQKLDNPSVLDSEGPTTEREKRVLWSLQLLEWLYGDQCGILRAPINVLRPFFVTHDRDMAFPKDPAGGSAISGIGLWNLSLHFAWTWGRVRQHVSEMSRKPSLEEPWRLDSTYASVLADLTEIENKSPLCHRYNIVKFHERPVDEVHRDRDYWIPWLKLQLTWHSVLVMLNHPFLYLTACEYDSNLATPNTFWRRSSELVLLHATWIVRTIDLATEKKLNLVDPFLGHAAAIAATVHLYFCAAADLGLRQKSKAHFTKCKQFLESFSPVSPACQRLAELLEKLTKVALASQDWDSEQSLSKIQLSIPLMWAILQFDISTSPSDSSTSSISIGITEPEQTAIIEIGTTGTPPAIKTDLSQGHDASLPPYKTSSTNGGIGSIGNPGRFAFNTPWLWSDPFGYGGAEDLLYFTGVPTGGDNSDGPSTSWNFGNL</sequence>
<dbReference type="PANTHER" id="PTHR47338">
    <property type="entry name" value="ZN(II)2CYS6 TRANSCRIPTION FACTOR (EUROFUNG)-RELATED"/>
    <property type="match status" value="1"/>
</dbReference>
<dbReference type="GO" id="GO:0005634">
    <property type="term" value="C:nucleus"/>
    <property type="evidence" value="ECO:0007669"/>
    <property type="project" value="UniProtKB-SubCell"/>
</dbReference>
<comment type="subcellular location">
    <subcellularLocation>
        <location evidence="1">Nucleus</location>
    </subcellularLocation>
</comment>
<dbReference type="Pfam" id="PF00172">
    <property type="entry name" value="Zn_clus"/>
    <property type="match status" value="1"/>
</dbReference>
<dbReference type="CDD" id="cd12148">
    <property type="entry name" value="fungal_TF_MHR"/>
    <property type="match status" value="1"/>
</dbReference>
<dbReference type="CDD" id="cd00067">
    <property type="entry name" value="GAL4"/>
    <property type="match status" value="1"/>
</dbReference>
<keyword evidence="4" id="KW-0238">DNA-binding</keyword>
<evidence type="ECO:0000259" key="8">
    <source>
        <dbReference type="PROSITE" id="PS50048"/>
    </source>
</evidence>
<dbReference type="InterPro" id="IPR050815">
    <property type="entry name" value="TF_fung"/>
</dbReference>
<dbReference type="OrthoDB" id="426882at2759"/>
<gene>
    <name evidence="9" type="ORF">ASPVEDRAFT_65211</name>
</gene>
<evidence type="ECO:0000256" key="4">
    <source>
        <dbReference type="ARBA" id="ARBA00023125"/>
    </source>
</evidence>
<evidence type="ECO:0000256" key="6">
    <source>
        <dbReference type="ARBA" id="ARBA00023242"/>
    </source>
</evidence>
<organism evidence="9 10">
    <name type="scientific">Aspergillus versicolor CBS 583.65</name>
    <dbReference type="NCBI Taxonomy" id="1036611"/>
    <lineage>
        <taxon>Eukaryota</taxon>
        <taxon>Fungi</taxon>
        <taxon>Dikarya</taxon>
        <taxon>Ascomycota</taxon>
        <taxon>Pezizomycotina</taxon>
        <taxon>Eurotiomycetes</taxon>
        <taxon>Eurotiomycetidae</taxon>
        <taxon>Eurotiales</taxon>
        <taxon>Aspergillaceae</taxon>
        <taxon>Aspergillus</taxon>
        <taxon>Aspergillus subgen. Nidulantes</taxon>
    </lineage>
</organism>
<dbReference type="RefSeq" id="XP_040672294.1">
    <property type="nucleotide sequence ID" value="XM_040815782.1"/>
</dbReference>
<keyword evidence="3" id="KW-0805">Transcription regulation</keyword>
<dbReference type="GO" id="GO:0006351">
    <property type="term" value="P:DNA-templated transcription"/>
    <property type="evidence" value="ECO:0007669"/>
    <property type="project" value="InterPro"/>
</dbReference>
<reference evidence="10" key="1">
    <citation type="journal article" date="2017" name="Genome Biol.">
        <title>Comparative genomics reveals high biological diversity and specific adaptations in the industrially and medically important fungal genus Aspergillus.</title>
        <authorList>
            <person name="de Vries R.P."/>
            <person name="Riley R."/>
            <person name="Wiebenga A."/>
            <person name="Aguilar-Osorio G."/>
            <person name="Amillis S."/>
            <person name="Uchima C.A."/>
            <person name="Anderluh G."/>
            <person name="Asadollahi M."/>
            <person name="Askin M."/>
            <person name="Barry K."/>
            <person name="Battaglia E."/>
            <person name="Bayram O."/>
            <person name="Benocci T."/>
            <person name="Braus-Stromeyer S.A."/>
            <person name="Caldana C."/>
            <person name="Canovas D."/>
            <person name="Cerqueira G.C."/>
            <person name="Chen F."/>
            <person name="Chen W."/>
            <person name="Choi C."/>
            <person name="Clum A."/>
            <person name="Dos Santos R.A."/>
            <person name="Damasio A.R."/>
            <person name="Diallinas G."/>
            <person name="Emri T."/>
            <person name="Fekete E."/>
            <person name="Flipphi M."/>
            <person name="Freyberg S."/>
            <person name="Gallo A."/>
            <person name="Gournas C."/>
            <person name="Habgood R."/>
            <person name="Hainaut M."/>
            <person name="Harispe M.L."/>
            <person name="Henrissat B."/>
            <person name="Hilden K.S."/>
            <person name="Hope R."/>
            <person name="Hossain A."/>
            <person name="Karabika E."/>
            <person name="Karaffa L."/>
            <person name="Karanyi Z."/>
            <person name="Krasevec N."/>
            <person name="Kuo A."/>
            <person name="Kusch H."/>
            <person name="LaButti K."/>
            <person name="Lagendijk E.L."/>
            <person name="Lapidus A."/>
            <person name="Levasseur A."/>
            <person name="Lindquist E."/>
            <person name="Lipzen A."/>
            <person name="Logrieco A.F."/>
            <person name="MacCabe A."/>
            <person name="Maekelae M.R."/>
            <person name="Malavazi I."/>
            <person name="Melin P."/>
            <person name="Meyer V."/>
            <person name="Mielnichuk N."/>
            <person name="Miskei M."/>
            <person name="Molnar A.P."/>
            <person name="Mule G."/>
            <person name="Ngan C.Y."/>
            <person name="Orejas M."/>
            <person name="Orosz E."/>
            <person name="Ouedraogo J.P."/>
            <person name="Overkamp K.M."/>
            <person name="Park H.-S."/>
            <person name="Perrone G."/>
            <person name="Piumi F."/>
            <person name="Punt P.J."/>
            <person name="Ram A.F."/>
            <person name="Ramon A."/>
            <person name="Rauscher S."/>
            <person name="Record E."/>
            <person name="Riano-Pachon D.M."/>
            <person name="Robert V."/>
            <person name="Roehrig J."/>
            <person name="Ruller R."/>
            <person name="Salamov A."/>
            <person name="Salih N.S."/>
            <person name="Samson R.A."/>
            <person name="Sandor E."/>
            <person name="Sanguinetti M."/>
            <person name="Schuetze T."/>
            <person name="Sepcic K."/>
            <person name="Shelest E."/>
            <person name="Sherlock G."/>
            <person name="Sophianopoulou V."/>
            <person name="Squina F.M."/>
            <person name="Sun H."/>
            <person name="Susca A."/>
            <person name="Todd R.B."/>
            <person name="Tsang A."/>
            <person name="Unkles S.E."/>
            <person name="van de Wiele N."/>
            <person name="van Rossen-Uffink D."/>
            <person name="Oliveira J.V."/>
            <person name="Vesth T.C."/>
            <person name="Visser J."/>
            <person name="Yu J.-H."/>
            <person name="Zhou M."/>
            <person name="Andersen M.R."/>
            <person name="Archer D.B."/>
            <person name="Baker S.E."/>
            <person name="Benoit I."/>
            <person name="Brakhage A.A."/>
            <person name="Braus G.H."/>
            <person name="Fischer R."/>
            <person name="Frisvad J.C."/>
            <person name="Goldman G.H."/>
            <person name="Houbraken J."/>
            <person name="Oakley B."/>
            <person name="Pocsi I."/>
            <person name="Scazzocchio C."/>
            <person name="Seiboth B."/>
            <person name="vanKuyk P.A."/>
            <person name="Wortman J."/>
            <person name="Dyer P.S."/>
            <person name="Grigoriev I.V."/>
        </authorList>
    </citation>
    <scope>NUCLEOTIDE SEQUENCE [LARGE SCALE GENOMIC DNA]</scope>
    <source>
        <strain evidence="10">CBS 583.65</strain>
    </source>
</reference>
<dbReference type="STRING" id="1036611.A0A1L9PYL5"/>
<evidence type="ECO:0000313" key="10">
    <source>
        <dbReference type="Proteomes" id="UP000184073"/>
    </source>
</evidence>
<dbReference type="GO" id="GO:0003677">
    <property type="term" value="F:DNA binding"/>
    <property type="evidence" value="ECO:0007669"/>
    <property type="project" value="UniProtKB-KW"/>
</dbReference>
<evidence type="ECO:0000313" key="9">
    <source>
        <dbReference type="EMBL" id="OJJ06532.1"/>
    </source>
</evidence>
<dbReference type="AlphaFoldDB" id="A0A1L9PYL5"/>
<dbReference type="InterPro" id="IPR001138">
    <property type="entry name" value="Zn2Cys6_DnaBD"/>
</dbReference>
<protein>
    <recommendedName>
        <fullName evidence="8">Zn(2)-C6 fungal-type domain-containing protein</fullName>
    </recommendedName>
</protein>
<keyword evidence="2" id="KW-0479">Metal-binding</keyword>
<feature type="domain" description="Zn(2)-C6 fungal-type" evidence="8">
    <location>
        <begin position="15"/>
        <end position="45"/>
    </location>
</feature>
<dbReference type="EMBL" id="KV878135">
    <property type="protein sequence ID" value="OJJ06532.1"/>
    <property type="molecule type" value="Genomic_DNA"/>
</dbReference>
<dbReference type="PANTHER" id="PTHR47338:SF6">
    <property type="entry name" value="ZN(II)2CYS6 TRANSCRIPTION FACTOR (EUROFUNG)"/>
    <property type="match status" value="1"/>
</dbReference>
<dbReference type="GO" id="GO:0000981">
    <property type="term" value="F:DNA-binding transcription factor activity, RNA polymerase II-specific"/>
    <property type="evidence" value="ECO:0007669"/>
    <property type="project" value="InterPro"/>
</dbReference>
<keyword evidence="6" id="KW-0539">Nucleus</keyword>
<evidence type="ECO:0000256" key="5">
    <source>
        <dbReference type="ARBA" id="ARBA00023163"/>
    </source>
</evidence>
<evidence type="ECO:0000256" key="3">
    <source>
        <dbReference type="ARBA" id="ARBA00023015"/>
    </source>
</evidence>
<dbReference type="InterPro" id="IPR007219">
    <property type="entry name" value="XnlR_reg_dom"/>
</dbReference>
<evidence type="ECO:0000256" key="1">
    <source>
        <dbReference type="ARBA" id="ARBA00004123"/>
    </source>
</evidence>
<evidence type="ECO:0000256" key="7">
    <source>
        <dbReference type="SAM" id="MobiDB-lite"/>
    </source>
</evidence>
<feature type="region of interest" description="Disordered" evidence="7">
    <location>
        <begin position="74"/>
        <end position="112"/>
    </location>
</feature>
<dbReference type="SMART" id="SM00066">
    <property type="entry name" value="GAL4"/>
    <property type="match status" value="1"/>
</dbReference>
<keyword evidence="5" id="KW-0804">Transcription</keyword>
<evidence type="ECO:0000256" key="2">
    <source>
        <dbReference type="ARBA" id="ARBA00022723"/>
    </source>
</evidence>
<dbReference type="VEuPathDB" id="FungiDB:ASPVEDRAFT_65211"/>
<proteinExistence type="predicted"/>
<dbReference type="SUPFAM" id="SSF57701">
    <property type="entry name" value="Zn2/Cys6 DNA-binding domain"/>
    <property type="match status" value="1"/>
</dbReference>